<dbReference type="Proteomes" id="UP000236413">
    <property type="component" value="Unassembled WGS sequence"/>
</dbReference>
<sequence length="333" mass="39378">MYRFSKAINSITKFYLGNEGIVYQKIDGNLLLHDLILGNFIQQIEITLFNNVYINDWEGNFSVYDNKGNLVEQGINQAFFYVSKDYVGKQYIENNNIYESLIDKNNQLIFRVGFEKFNSENVLSKNHYFLLNKNKNIVCLNFKNEKEKWIFHISHKSQQGIEVYKFLGVFEKDLLVVLDDSSILRIDIETGEIKDNFKMVLFSNTENEITAQYNFIQFQNGTLIYYRFGQYAEYDLKLNKIIYEFDIKEKLEKEKLHDNIHSYIIEGDLLYFYISGFGSFSFPSIVVLNIKTKEIVWKHSLDNSDVYYKDFQKSETALYLLDSGNTLHIFEKD</sequence>
<evidence type="ECO:0000313" key="2">
    <source>
        <dbReference type="Proteomes" id="UP000236413"/>
    </source>
</evidence>
<protein>
    <submittedName>
        <fullName evidence="1">Uncharacterized protein</fullName>
    </submittedName>
</protein>
<dbReference type="SUPFAM" id="SSF50998">
    <property type="entry name" value="Quinoprotein alcohol dehydrogenase-like"/>
    <property type="match status" value="1"/>
</dbReference>
<name>A0A316WCH5_9FLAO</name>
<dbReference type="InterPro" id="IPR015943">
    <property type="entry name" value="WD40/YVTN_repeat-like_dom_sf"/>
</dbReference>
<evidence type="ECO:0000313" key="1">
    <source>
        <dbReference type="EMBL" id="PWN59007.1"/>
    </source>
</evidence>
<dbReference type="InterPro" id="IPR011047">
    <property type="entry name" value="Quinoprotein_ADH-like_sf"/>
</dbReference>
<gene>
    <name evidence="1" type="ORF">C1634_020555</name>
</gene>
<dbReference type="RefSeq" id="WP_109739058.1">
    <property type="nucleotide sequence ID" value="NZ_PPEG02000009.1"/>
</dbReference>
<dbReference type="Gene3D" id="2.130.10.10">
    <property type="entry name" value="YVTN repeat-like/Quinoprotein amine dehydrogenase"/>
    <property type="match status" value="1"/>
</dbReference>
<proteinExistence type="predicted"/>
<reference evidence="1 2" key="1">
    <citation type="submission" date="2018-04" db="EMBL/GenBank/DDBJ databases">
        <title>Chryseobacterium oncorhynchi 701B-08T from rainbow trout, and Chryseobacterium viscerum 687B-08T from diseased fish.</title>
        <authorList>
            <person name="Jeong J.-J."/>
            <person name="Lee Y.J."/>
            <person name="Pathiraja D."/>
            <person name="Park B."/>
            <person name="Choi I.-G."/>
            <person name="Kim K.D."/>
        </authorList>
    </citation>
    <scope>NUCLEOTIDE SEQUENCE [LARGE SCALE GENOMIC DNA]</scope>
    <source>
        <strain evidence="1 2">687B-08</strain>
    </source>
</reference>
<dbReference type="AlphaFoldDB" id="A0A316WCH5"/>
<comment type="caution">
    <text evidence="1">The sequence shown here is derived from an EMBL/GenBank/DDBJ whole genome shotgun (WGS) entry which is preliminary data.</text>
</comment>
<accession>A0A316WCH5</accession>
<dbReference type="EMBL" id="PPEG02000009">
    <property type="protein sequence ID" value="PWN59007.1"/>
    <property type="molecule type" value="Genomic_DNA"/>
</dbReference>
<organism evidence="1 2">
    <name type="scientific">Chryseobacterium viscerum</name>
    <dbReference type="NCBI Taxonomy" id="1037377"/>
    <lineage>
        <taxon>Bacteria</taxon>
        <taxon>Pseudomonadati</taxon>
        <taxon>Bacteroidota</taxon>
        <taxon>Flavobacteriia</taxon>
        <taxon>Flavobacteriales</taxon>
        <taxon>Weeksellaceae</taxon>
        <taxon>Chryseobacterium group</taxon>
        <taxon>Chryseobacterium</taxon>
    </lineage>
</organism>